<name>A0A7C4UCU0_UNCW3</name>
<feature type="domain" description="4Fe-4S ferredoxin-type" evidence="4">
    <location>
        <begin position="151"/>
        <end position="183"/>
    </location>
</feature>
<dbReference type="EMBL" id="DTHG01000064">
    <property type="protein sequence ID" value="HGW91892.1"/>
    <property type="molecule type" value="Genomic_DNA"/>
</dbReference>
<protein>
    <submittedName>
        <fullName evidence="5">Epoxyqueuosine reductase</fullName>
    </submittedName>
</protein>
<dbReference type="PANTHER" id="PTHR42827:SF1">
    <property type="entry name" value="IRON-SULFUR CLUSTER-BINDING PROTEIN"/>
    <property type="match status" value="1"/>
</dbReference>
<keyword evidence="3" id="KW-0411">Iron-sulfur</keyword>
<dbReference type="InterPro" id="IPR017900">
    <property type="entry name" value="4Fe4S_Fe_S_CS"/>
</dbReference>
<evidence type="ECO:0000313" key="5">
    <source>
        <dbReference type="EMBL" id="HGW91892.1"/>
    </source>
</evidence>
<organism evidence="5">
    <name type="scientific">candidate division WOR-3 bacterium</name>
    <dbReference type="NCBI Taxonomy" id="2052148"/>
    <lineage>
        <taxon>Bacteria</taxon>
        <taxon>Bacteria division WOR-3</taxon>
    </lineage>
</organism>
<keyword evidence="1" id="KW-0479">Metal-binding</keyword>
<dbReference type="SUPFAM" id="SSF46548">
    <property type="entry name" value="alpha-helical ferredoxin"/>
    <property type="match status" value="1"/>
</dbReference>
<dbReference type="PANTHER" id="PTHR42827">
    <property type="entry name" value="IRON-SULFUR CLUSTER-BINDING PROTEIN-RELATED"/>
    <property type="match status" value="1"/>
</dbReference>
<gene>
    <name evidence="5" type="ORF">ENV67_05055</name>
</gene>
<evidence type="ECO:0000256" key="2">
    <source>
        <dbReference type="ARBA" id="ARBA00023004"/>
    </source>
</evidence>
<dbReference type="AlphaFoldDB" id="A0A7C4UCU0"/>
<dbReference type="GO" id="GO:0051536">
    <property type="term" value="F:iron-sulfur cluster binding"/>
    <property type="evidence" value="ECO:0007669"/>
    <property type="project" value="UniProtKB-KW"/>
</dbReference>
<dbReference type="Pfam" id="PF13484">
    <property type="entry name" value="Fer4_16"/>
    <property type="match status" value="1"/>
</dbReference>
<evidence type="ECO:0000256" key="1">
    <source>
        <dbReference type="ARBA" id="ARBA00022723"/>
    </source>
</evidence>
<accession>A0A7C4UCU0</accession>
<dbReference type="InterPro" id="IPR017896">
    <property type="entry name" value="4Fe4S_Fe-S-bd"/>
</dbReference>
<evidence type="ECO:0000259" key="4">
    <source>
        <dbReference type="PROSITE" id="PS51379"/>
    </source>
</evidence>
<reference evidence="5" key="1">
    <citation type="journal article" date="2020" name="mSystems">
        <title>Genome- and Community-Level Interaction Insights into Carbon Utilization and Element Cycling Functions of Hydrothermarchaeota in Hydrothermal Sediment.</title>
        <authorList>
            <person name="Zhou Z."/>
            <person name="Liu Y."/>
            <person name="Xu W."/>
            <person name="Pan J."/>
            <person name="Luo Z.H."/>
            <person name="Li M."/>
        </authorList>
    </citation>
    <scope>NUCLEOTIDE SEQUENCE [LARGE SCALE GENOMIC DNA]</scope>
    <source>
        <strain evidence="5">SpSt-780</strain>
    </source>
</reference>
<keyword evidence="2" id="KW-0408">Iron</keyword>
<proteinExistence type="predicted"/>
<dbReference type="PROSITE" id="PS51379">
    <property type="entry name" value="4FE4S_FER_2"/>
    <property type="match status" value="1"/>
</dbReference>
<comment type="caution">
    <text evidence="5">The sequence shown here is derived from an EMBL/GenBank/DDBJ whole genome shotgun (WGS) entry which is preliminary data.</text>
</comment>
<dbReference type="GO" id="GO:0046872">
    <property type="term" value="F:metal ion binding"/>
    <property type="evidence" value="ECO:0007669"/>
    <property type="project" value="UniProtKB-KW"/>
</dbReference>
<sequence>MNYNDELKKILLDNGIDLFGVADLSSFKNDFVQNLLKKGLNRGIVIGYRLSKAILDEIEDHPTPEYYHHYRQVNMLLDQVGLKLTSFIQRKGFQSFPIPASQIVDWEKQKGILSHKHLGVLAGLGFIGRNNLLVNLDYGAQFRITSILTDIPLETNKPISLDCGECTRCINVCPANAISLKREEFNHIACFEKLKEFVKKKYTGQYICGICVKVCDGSNFR</sequence>
<evidence type="ECO:0000256" key="3">
    <source>
        <dbReference type="ARBA" id="ARBA00023014"/>
    </source>
</evidence>
<dbReference type="PROSITE" id="PS00198">
    <property type="entry name" value="4FE4S_FER_1"/>
    <property type="match status" value="1"/>
</dbReference>